<keyword evidence="1" id="KW-0238">DNA-binding</keyword>
<comment type="caution">
    <text evidence="3">The sequence shown here is derived from an EMBL/GenBank/DDBJ whole genome shotgun (WGS) entry which is preliminary data.</text>
</comment>
<evidence type="ECO:0000313" key="3">
    <source>
        <dbReference type="EMBL" id="MPM85331.1"/>
    </source>
</evidence>
<reference evidence="3" key="1">
    <citation type="submission" date="2019-08" db="EMBL/GenBank/DDBJ databases">
        <authorList>
            <person name="Kucharzyk K."/>
            <person name="Murdoch R.W."/>
            <person name="Higgins S."/>
            <person name="Loffler F."/>
        </authorList>
    </citation>
    <scope>NUCLEOTIDE SEQUENCE</scope>
</reference>
<dbReference type="PANTHER" id="PTHR43479">
    <property type="entry name" value="ACREF/ENVCD OPERON REPRESSOR-RELATED"/>
    <property type="match status" value="1"/>
</dbReference>
<gene>
    <name evidence="3" type="ORF">SDC9_132409</name>
</gene>
<dbReference type="PANTHER" id="PTHR43479:SF7">
    <property type="entry name" value="TETR-FAMILY TRANSCRIPTIONAL REGULATOR"/>
    <property type="match status" value="1"/>
</dbReference>
<evidence type="ECO:0000256" key="1">
    <source>
        <dbReference type="ARBA" id="ARBA00023125"/>
    </source>
</evidence>
<evidence type="ECO:0000259" key="2">
    <source>
        <dbReference type="PROSITE" id="PS50977"/>
    </source>
</evidence>
<accession>A0A645D7U3</accession>
<organism evidence="3">
    <name type="scientific">bioreactor metagenome</name>
    <dbReference type="NCBI Taxonomy" id="1076179"/>
    <lineage>
        <taxon>unclassified sequences</taxon>
        <taxon>metagenomes</taxon>
        <taxon>ecological metagenomes</taxon>
    </lineage>
</organism>
<sequence length="203" mass="24155">MGMQGANSKQTRWGGTMANYSQVQQDIVTSFKQLMQEHEFDEISIAKIAAGARITRRSFYNHYADKYDLVNRIFDQEVFPFVLNVTKINSWYQGSRFICNYLKENEAYYKKILPLQRQNCLKEEFHKLTEQQMGLLIPETLQGRTLAKEDWLFLTEYYYNAYIGLMTKWVLGVYDFTTEQFVLRWRSLLENSLHNFLRDFAAK</sequence>
<dbReference type="InterPro" id="IPR039532">
    <property type="entry name" value="TetR_C_Firmicutes"/>
</dbReference>
<dbReference type="Gene3D" id="1.10.357.10">
    <property type="entry name" value="Tetracycline Repressor, domain 2"/>
    <property type="match status" value="1"/>
</dbReference>
<dbReference type="EMBL" id="VSSQ01033667">
    <property type="protein sequence ID" value="MPM85331.1"/>
    <property type="molecule type" value="Genomic_DNA"/>
</dbReference>
<protein>
    <recommendedName>
        <fullName evidence="2">HTH tetR-type domain-containing protein</fullName>
    </recommendedName>
</protein>
<dbReference type="PROSITE" id="PS50977">
    <property type="entry name" value="HTH_TETR_2"/>
    <property type="match status" value="1"/>
</dbReference>
<dbReference type="GO" id="GO:0003677">
    <property type="term" value="F:DNA binding"/>
    <property type="evidence" value="ECO:0007669"/>
    <property type="project" value="UniProtKB-KW"/>
</dbReference>
<dbReference type="InterPro" id="IPR001647">
    <property type="entry name" value="HTH_TetR"/>
</dbReference>
<dbReference type="InterPro" id="IPR009057">
    <property type="entry name" value="Homeodomain-like_sf"/>
</dbReference>
<dbReference type="Pfam" id="PF00440">
    <property type="entry name" value="TetR_N"/>
    <property type="match status" value="1"/>
</dbReference>
<feature type="domain" description="HTH tetR-type" evidence="2">
    <location>
        <begin position="21"/>
        <end position="81"/>
    </location>
</feature>
<dbReference type="Pfam" id="PF14278">
    <property type="entry name" value="TetR_C_8"/>
    <property type="match status" value="1"/>
</dbReference>
<proteinExistence type="predicted"/>
<dbReference type="SUPFAM" id="SSF46689">
    <property type="entry name" value="Homeodomain-like"/>
    <property type="match status" value="1"/>
</dbReference>
<name>A0A645D7U3_9ZZZZ</name>
<dbReference type="InterPro" id="IPR050624">
    <property type="entry name" value="HTH-type_Tx_Regulator"/>
</dbReference>
<dbReference type="AlphaFoldDB" id="A0A645D7U3"/>